<dbReference type="EMBL" id="DAANVS010000027">
    <property type="protein sequence ID" value="HAD1627290.1"/>
    <property type="molecule type" value="Genomic_DNA"/>
</dbReference>
<dbReference type="AlphaFoldDB" id="A0A710K591"/>
<reference evidence="1" key="1">
    <citation type="journal article" date="2018" name="Genome Biol.">
        <title>SKESA: strategic k-mer extension for scrupulous assemblies.</title>
        <authorList>
            <person name="Souvorov A."/>
            <person name="Agarwala R."/>
            <person name="Lipman D.J."/>
        </authorList>
    </citation>
    <scope>NUCLEOTIDE SEQUENCE</scope>
    <source>
        <strain evidence="1">SSI_AA693</strain>
    </source>
</reference>
<accession>A0A710K591</accession>
<proteinExistence type="predicted"/>
<protein>
    <submittedName>
        <fullName evidence="1">Uncharacterized protein</fullName>
    </submittedName>
</protein>
<reference evidence="1" key="2">
    <citation type="submission" date="2019-08" db="EMBL/GenBank/DDBJ databases">
        <authorList>
            <consortium name="NCBI Pathogen Detection Project"/>
        </authorList>
    </citation>
    <scope>NUCLEOTIDE SEQUENCE</scope>
    <source>
        <strain evidence="1">SSI_AA693</strain>
    </source>
</reference>
<evidence type="ECO:0000313" key="1">
    <source>
        <dbReference type="EMBL" id="HAD1627290.1"/>
    </source>
</evidence>
<sequence length="147" mass="17363">MSVINDDYFHLLQTKIAELHGVAMQGVIKPEYYKVQNRTVLIFCLEVILEEHRKKYGHLTNPLKGKSALHHMLLRKYKWPLSEIRSLSLQDSLFLLQEELALESLPEPAQKVIQMFSAHRAKDCFDEVREDEWDPEFYLEVPAPRNW</sequence>
<organism evidence="1">
    <name type="scientific">Salmonella typhimurium</name>
    <dbReference type="NCBI Taxonomy" id="90371"/>
    <lineage>
        <taxon>Bacteria</taxon>
        <taxon>Pseudomonadati</taxon>
        <taxon>Pseudomonadota</taxon>
        <taxon>Gammaproteobacteria</taxon>
        <taxon>Enterobacterales</taxon>
        <taxon>Enterobacteriaceae</taxon>
        <taxon>Salmonella</taxon>
    </lineage>
</organism>
<comment type="caution">
    <text evidence="1">The sequence shown here is derived from an EMBL/GenBank/DDBJ whole genome shotgun (WGS) entry which is preliminary data.</text>
</comment>
<dbReference type="NCBIfam" id="NF033230">
    <property type="entry name" value="phage_region_01"/>
    <property type="match status" value="1"/>
</dbReference>
<dbReference type="InterPro" id="IPR059241">
    <property type="entry name" value="SfIV_phage_associated"/>
</dbReference>
<gene>
    <name evidence="1" type="ORF">G0P69_11800</name>
</gene>
<name>A0A710K591_SALTM</name>